<proteinExistence type="predicted"/>
<feature type="region of interest" description="Disordered" evidence="1">
    <location>
        <begin position="1231"/>
        <end position="1256"/>
    </location>
</feature>
<feature type="compositionally biased region" description="Polar residues" evidence="1">
    <location>
        <begin position="1130"/>
        <end position="1140"/>
    </location>
</feature>
<accession>A0A8T0E3Y3</accession>
<feature type="region of interest" description="Disordered" evidence="1">
    <location>
        <begin position="1593"/>
        <end position="1612"/>
    </location>
</feature>
<name>A0A8T0E3Y3_ARGBR</name>
<comment type="caution">
    <text evidence="2">The sequence shown here is derived from an EMBL/GenBank/DDBJ whole genome shotgun (WGS) entry which is preliminary data.</text>
</comment>
<feature type="region of interest" description="Disordered" evidence="1">
    <location>
        <begin position="1441"/>
        <end position="1574"/>
    </location>
</feature>
<dbReference type="EMBL" id="JABXBU010002231">
    <property type="protein sequence ID" value="KAF8765143.1"/>
    <property type="molecule type" value="Genomic_DNA"/>
</dbReference>
<evidence type="ECO:0000313" key="3">
    <source>
        <dbReference type="Proteomes" id="UP000807504"/>
    </source>
</evidence>
<feature type="compositionally biased region" description="Basic and acidic residues" evidence="1">
    <location>
        <begin position="1474"/>
        <end position="1485"/>
    </location>
</feature>
<feature type="compositionally biased region" description="Polar residues" evidence="1">
    <location>
        <begin position="1231"/>
        <end position="1250"/>
    </location>
</feature>
<reference evidence="2" key="2">
    <citation type="submission" date="2020-06" db="EMBL/GenBank/DDBJ databases">
        <authorList>
            <person name="Sheffer M."/>
        </authorList>
    </citation>
    <scope>NUCLEOTIDE SEQUENCE</scope>
</reference>
<evidence type="ECO:0000313" key="2">
    <source>
        <dbReference type="EMBL" id="KAF8765143.1"/>
    </source>
</evidence>
<feature type="compositionally biased region" description="Polar residues" evidence="1">
    <location>
        <begin position="1401"/>
        <end position="1428"/>
    </location>
</feature>
<protein>
    <submittedName>
        <fullName evidence="2">Uncharacterized protein</fullName>
    </submittedName>
</protein>
<evidence type="ECO:0000256" key="1">
    <source>
        <dbReference type="SAM" id="MobiDB-lite"/>
    </source>
</evidence>
<feature type="region of interest" description="Disordered" evidence="1">
    <location>
        <begin position="1096"/>
        <end position="1140"/>
    </location>
</feature>
<feature type="region of interest" description="Disordered" evidence="1">
    <location>
        <begin position="1341"/>
        <end position="1429"/>
    </location>
</feature>
<feature type="compositionally biased region" description="Basic and acidic residues" evidence="1">
    <location>
        <begin position="1451"/>
        <end position="1466"/>
    </location>
</feature>
<organism evidence="2 3">
    <name type="scientific">Argiope bruennichi</name>
    <name type="common">Wasp spider</name>
    <name type="synonym">Aranea bruennichi</name>
    <dbReference type="NCBI Taxonomy" id="94029"/>
    <lineage>
        <taxon>Eukaryota</taxon>
        <taxon>Metazoa</taxon>
        <taxon>Ecdysozoa</taxon>
        <taxon>Arthropoda</taxon>
        <taxon>Chelicerata</taxon>
        <taxon>Arachnida</taxon>
        <taxon>Araneae</taxon>
        <taxon>Araneomorphae</taxon>
        <taxon>Entelegynae</taxon>
        <taxon>Araneoidea</taxon>
        <taxon>Araneidae</taxon>
        <taxon>Argiope</taxon>
    </lineage>
</organism>
<keyword evidence="3" id="KW-1185">Reference proteome</keyword>
<dbReference type="Proteomes" id="UP000807504">
    <property type="component" value="Unassembled WGS sequence"/>
</dbReference>
<sequence>MAWLDLNEDEVLIAAFFSCNALATTRFFHCGRDPRRCLLLSSNPLQPRGVQENAEAREIDTWYPIPRQKVLFDTRKNSEDGFASNFNKLDPRGADGYPHANDFPRSERLLEKGEAVEEFGIRFWSPTDGEKKDREANRMGGMERLVKWNDTPGGGALSFAVKDSEKKSNTEFGLVDTYRDNNTFTKTNKLGTRLMIEKPTEESGKFQNITAMDEDSVPSDAIPKKYLNTSYKQEKANDFLYVSVLPERFQTFLANYIIHYSDLKENSSFANSTEEENVLEKNHNNEFTQLNKDDEEKMNGGVETVEQDFKELNSSGQTSFVDFSIDKKENAYEVLPGIFNISDPNTNILKQNATNTRNKTEKSDAIYHSLYHLGNKEDSNKFEDIKIEATKNYRSISNISVYSSIVNLGPYKIVKINNSEFPEVVATIHLEIKDEKPIQLKEETADSDHILIQKIKLFQNVSNKNKNRQDADSLSVICDTVACLEEKGNLNTRDFHNHFHKTLPETRVPASFKRRRSIDALKTSHVRNISDFYSNKILKHDKRFARGADSPETGKLYQAEATDLKKDDFRIFSISDNVPVANESWKSYQTGTLVRDKVTTPPSLSNKVFPKNDSVPRFDDEGRKKFELQIDEEDSFDKDLGALKMETGIGDQLRNDIREREPNGGQYIYIRLRGLHSSLKELGKSRTRSIWAKEGAKYLRMPLRKVRGTNNNTFNSSRRSLRHDELVNYEDYFNSENGTHFVDQTANYYKNEQFISENAESNNNESRYTNNTLILFKLKNLDLNWTVEANKKDKNKFHFNKIEGSENKSKIPALFHYLRKNHEAEMTTELDKGDKELRNFNGRVIADKAPEFNSSQNATYIAFPHIDLNSVKGLKASRQKRQLQSLIFEKQFSRTSNKRMNPLFKHGDFNSEEANNGYFYTKLLPSLNILRNGDNSLNNRNQLSLVPRFNMDSNVFIIDKTPYPVDLSVFKFPYYSHNNKFLINHSQNKYLSRSRKIRDLFRNKDILSRWRILGRSATPGRNLTFVSYSQNVTNSAQIVSRPIKIRLRNWIRANIYKDRQATTIPRNFKNPPAIQRNDPEITLYFLLSPDEQRVIEFSPEDERPTSFPKRKSQRESEDEDEDTLPRGKTGTISPADQDSFISKDSDMFHFGTGIRNKTKSVISKQYERYAKEDNSENVTQITDDWLDSQWIYINGLGRDQHNDNADESSTIGVPSLTISPRTPDIFFKATTSNPVSTMNNPSTSIQPNDTHSTKEPWEDIQNIPSSYKPWEMPNEQWEKNLPWDANYNQWNVSKIPWNSPEGRWEGPGMPSYPEIDPWRRDKKPWNSHLKPWKATKQPWIQPVDPWEKGKRSWDTPNNAWEKENKPWNPPNDQFQKPPFDPWEKNKTPPQFNDKSWKNKNLWDSQRNVWGNRKSPWNSLNNSWNTNKKPWNLPIYPWKKENTPWSPPNDPWNKDKKPWNTPDEGRKITKVLWIEPKDPWEKDKRPWNPPVDPWEKDKKPWNPPVDPWEKDKRPQNPPVDPWGKDKRPWNPPVDPWGKDKRPWNPPVDPWEKNKKPWNPPVDPWGKDKRPWNPPVDLWEKEKVSWKLPVESWKTEKMPWNPPPNRWKMIKTPWDTQPNPWKIMKQQWGIPNDPWKLSFSWWDCKR</sequence>
<gene>
    <name evidence="2" type="ORF">HNY73_023134</name>
</gene>
<reference evidence="2" key="1">
    <citation type="journal article" date="2020" name="bioRxiv">
        <title>Chromosome-level reference genome of the European wasp spider Argiope bruennichi: a resource for studies on range expansion and evolutionary adaptation.</title>
        <authorList>
            <person name="Sheffer M.M."/>
            <person name="Hoppe A."/>
            <person name="Krehenwinkel H."/>
            <person name="Uhl G."/>
            <person name="Kuss A.W."/>
            <person name="Jensen L."/>
            <person name="Jensen C."/>
            <person name="Gillespie R.G."/>
            <person name="Hoff K.J."/>
            <person name="Prost S."/>
        </authorList>
    </citation>
    <scope>NUCLEOTIDE SEQUENCE</scope>
</reference>